<sequence length="65" mass="7334">MVSRLKQTLEQLIAAFLVLVRLGGARVAIRVLGFLLTATPDCAVRRHIESYQVAVRLSEFGLFYR</sequence>
<dbReference type="KEGG" id="tbw:NCTC13354_01354"/>
<keyword evidence="1" id="KW-0472">Membrane</keyword>
<evidence type="ECO:0000313" key="3">
    <source>
        <dbReference type="Proteomes" id="UP000269542"/>
    </source>
</evidence>
<accession>A0A448PFE0</accession>
<evidence type="ECO:0000313" key="2">
    <source>
        <dbReference type="EMBL" id="VEI13633.1"/>
    </source>
</evidence>
<dbReference type="Proteomes" id="UP000269542">
    <property type="component" value="Chromosome"/>
</dbReference>
<reference evidence="2 3" key="1">
    <citation type="submission" date="2018-12" db="EMBL/GenBank/DDBJ databases">
        <authorList>
            <consortium name="Pathogen Informatics"/>
        </authorList>
    </citation>
    <scope>NUCLEOTIDE SEQUENCE [LARGE SCALE GENOMIC DNA]</scope>
    <source>
        <strain evidence="2 3">NCTC13354</strain>
    </source>
</reference>
<protein>
    <submittedName>
        <fullName evidence="2">Uncharacterized protein</fullName>
    </submittedName>
</protein>
<keyword evidence="1" id="KW-0812">Transmembrane</keyword>
<dbReference type="EMBL" id="LR134476">
    <property type="protein sequence ID" value="VEI13633.1"/>
    <property type="molecule type" value="Genomic_DNA"/>
</dbReference>
<proteinExistence type="predicted"/>
<name>A0A448PFE0_9ACTO</name>
<keyword evidence="1" id="KW-1133">Transmembrane helix</keyword>
<gene>
    <name evidence="2" type="ORF">NCTC13354_01354</name>
</gene>
<dbReference type="AlphaFoldDB" id="A0A448PFE0"/>
<organism evidence="2 3">
    <name type="scientific">Trueperella bialowiezensis</name>
    <dbReference type="NCBI Taxonomy" id="312285"/>
    <lineage>
        <taxon>Bacteria</taxon>
        <taxon>Bacillati</taxon>
        <taxon>Actinomycetota</taxon>
        <taxon>Actinomycetes</taxon>
        <taxon>Actinomycetales</taxon>
        <taxon>Actinomycetaceae</taxon>
        <taxon>Trueperella</taxon>
    </lineage>
</organism>
<keyword evidence="3" id="KW-1185">Reference proteome</keyword>
<evidence type="ECO:0000256" key="1">
    <source>
        <dbReference type="SAM" id="Phobius"/>
    </source>
</evidence>
<feature type="transmembrane region" description="Helical" evidence="1">
    <location>
        <begin position="12"/>
        <end position="36"/>
    </location>
</feature>